<reference evidence="10 11" key="1">
    <citation type="submission" date="2016-09" db="EMBL/GenBank/DDBJ databases">
        <title>Metabolic pathway, cell adaptation mechanisms and a novel monoxygenase revealed through proteogenomic-transcription analysis of a Sphingomonas haloaromaticamans strain degrading the fungicide ortho-phenylphenol.</title>
        <authorList>
            <person name="Perruchon C."/>
            <person name="Papadopoulou E.S."/>
            <person name="Rousidou C."/>
            <person name="Vasileiadis S."/>
            <person name="Tanou G."/>
            <person name="Amoutzias G."/>
            <person name="Molassiotis A."/>
            <person name="Karpouzas D.G."/>
        </authorList>
    </citation>
    <scope>NUCLEOTIDE SEQUENCE [LARGE SCALE GENOMIC DNA]</scope>
    <source>
        <strain evidence="10 11">P3</strain>
    </source>
</reference>
<dbReference type="PROSITE" id="PS50122">
    <property type="entry name" value="CHEB"/>
    <property type="match status" value="1"/>
</dbReference>
<feature type="domain" description="Response regulatory" evidence="8">
    <location>
        <begin position="5"/>
        <end position="122"/>
    </location>
</feature>
<dbReference type="PANTHER" id="PTHR42872:SF6">
    <property type="entry name" value="PROTEIN-GLUTAMATE METHYLESTERASE_PROTEIN-GLUTAMINE GLUTAMINASE"/>
    <property type="match status" value="1"/>
</dbReference>
<dbReference type="PANTHER" id="PTHR42872">
    <property type="entry name" value="PROTEIN-GLUTAMATE METHYLESTERASE/PROTEIN-GLUTAMINE GLUTAMINASE"/>
    <property type="match status" value="1"/>
</dbReference>
<keyword evidence="1 5" id="KW-0963">Cytoplasm</keyword>
<comment type="function">
    <text evidence="5">Involved in chemotaxis. Part of a chemotaxis signal transduction system that modulates chemotaxis in response to various stimuli. Catalyzes the demethylation of specific methylglutamate residues introduced into the chemoreceptors (methyl-accepting chemotaxis proteins or MCP) by CheR. Also mediates the irreversible deamidation of specific glutamine residues to glutamic acid.</text>
</comment>
<comment type="catalytic activity">
    <reaction evidence="5">
        <text>L-glutaminyl-[protein] + H2O = L-glutamyl-[protein] + NH4(+)</text>
        <dbReference type="Rhea" id="RHEA:16441"/>
        <dbReference type="Rhea" id="RHEA-COMP:10207"/>
        <dbReference type="Rhea" id="RHEA-COMP:10208"/>
        <dbReference type="ChEBI" id="CHEBI:15377"/>
        <dbReference type="ChEBI" id="CHEBI:28938"/>
        <dbReference type="ChEBI" id="CHEBI:29973"/>
        <dbReference type="ChEBI" id="CHEBI:30011"/>
        <dbReference type="EC" id="3.5.1.44"/>
    </reaction>
</comment>
<dbReference type="PROSITE" id="PS50110">
    <property type="entry name" value="RESPONSE_REGULATORY"/>
    <property type="match status" value="1"/>
</dbReference>
<dbReference type="InterPro" id="IPR011006">
    <property type="entry name" value="CheY-like_superfamily"/>
</dbReference>
<evidence type="ECO:0000256" key="2">
    <source>
        <dbReference type="ARBA" id="ARBA00022500"/>
    </source>
</evidence>
<protein>
    <recommendedName>
        <fullName evidence="5">Protein-glutamate methylesterase/protein-glutamine glutaminase</fullName>
        <ecNumber evidence="5">3.1.1.61</ecNumber>
        <ecNumber evidence="5">3.5.1.44</ecNumber>
    </recommendedName>
</protein>
<dbReference type="Gene3D" id="3.40.50.180">
    <property type="entry name" value="Methylesterase CheB, C-terminal domain"/>
    <property type="match status" value="1"/>
</dbReference>
<evidence type="ECO:0000259" key="8">
    <source>
        <dbReference type="PROSITE" id="PS50110"/>
    </source>
</evidence>
<evidence type="ECO:0000259" key="9">
    <source>
        <dbReference type="PROSITE" id="PS50122"/>
    </source>
</evidence>
<comment type="catalytic activity">
    <reaction evidence="4 5">
        <text>[protein]-L-glutamate 5-O-methyl ester + H2O = L-glutamyl-[protein] + methanol + H(+)</text>
        <dbReference type="Rhea" id="RHEA:23236"/>
        <dbReference type="Rhea" id="RHEA-COMP:10208"/>
        <dbReference type="Rhea" id="RHEA-COMP:10311"/>
        <dbReference type="ChEBI" id="CHEBI:15377"/>
        <dbReference type="ChEBI" id="CHEBI:15378"/>
        <dbReference type="ChEBI" id="CHEBI:17790"/>
        <dbReference type="ChEBI" id="CHEBI:29973"/>
        <dbReference type="ChEBI" id="CHEBI:82795"/>
        <dbReference type="EC" id="3.1.1.61"/>
    </reaction>
</comment>
<evidence type="ECO:0000256" key="7">
    <source>
        <dbReference type="PROSITE-ProRule" id="PRU00169"/>
    </source>
</evidence>
<dbReference type="OrthoDB" id="9793421at2"/>
<gene>
    <name evidence="10" type="primary">cheB_1</name>
    <name evidence="5" type="synonym">cheB</name>
    <name evidence="10" type="ORF">BHE75_02767</name>
</gene>
<dbReference type="GO" id="GO:0008984">
    <property type="term" value="F:protein-glutamate methylesterase activity"/>
    <property type="evidence" value="ECO:0007669"/>
    <property type="project" value="UniProtKB-UniRule"/>
</dbReference>
<comment type="caution">
    <text evidence="10">The sequence shown here is derived from an EMBL/GenBank/DDBJ whole genome shotgun (WGS) entry which is preliminary data.</text>
</comment>
<dbReference type="GO" id="GO:0050568">
    <property type="term" value="F:protein-glutamine glutaminase activity"/>
    <property type="evidence" value="ECO:0007669"/>
    <property type="project" value="UniProtKB-UniRule"/>
</dbReference>
<evidence type="ECO:0000256" key="1">
    <source>
        <dbReference type="ARBA" id="ARBA00022490"/>
    </source>
</evidence>
<feature type="domain" description="CheB-type methylesterase" evidence="9">
    <location>
        <begin position="150"/>
        <end position="343"/>
    </location>
</feature>
<sequence>MSQARVLVVDDSVTMRALFASVLDKAEGVEVVGHAGDADEARRQIEALAPDVMTLDVEMPGMSGLDFLEEVMRDRPMPVVMLSSVTQKGAAASLRALELGAVECFPKPQQSSLEEFTRLAPKLIALVRAAAAGRVPTGERRPYVRATEEPFDWNGRIVAISAGTGGVDALLRILPELPANCPPTIILMPLDPDFVDPLVARLALATKAEVCLAQDGLTLRQGYIYLAADPRFHIVVDRWPDASMRLISSDPVAGARPSASLLFATLAKTAKADSIGVMLTALGTDGAAGLKALKAAGGTTIVQDPATAMVREAPSAAIAAGAAAAVVALDDIGLLLRSESQRAQAAA</sequence>
<evidence type="ECO:0000256" key="6">
    <source>
        <dbReference type="PROSITE-ProRule" id="PRU00050"/>
    </source>
</evidence>
<evidence type="ECO:0000313" key="11">
    <source>
        <dbReference type="Proteomes" id="UP000179467"/>
    </source>
</evidence>
<dbReference type="GO" id="GO:0005737">
    <property type="term" value="C:cytoplasm"/>
    <property type="evidence" value="ECO:0007669"/>
    <property type="project" value="UniProtKB-SubCell"/>
</dbReference>
<organism evidence="10 11">
    <name type="scientific">Edaphosphingomonas haloaromaticamans</name>
    <dbReference type="NCBI Taxonomy" id="653954"/>
    <lineage>
        <taxon>Bacteria</taxon>
        <taxon>Pseudomonadati</taxon>
        <taxon>Pseudomonadota</taxon>
        <taxon>Alphaproteobacteria</taxon>
        <taxon>Sphingomonadales</taxon>
        <taxon>Rhizorhabdaceae</taxon>
        <taxon>Edaphosphingomonas</taxon>
    </lineage>
</organism>
<keyword evidence="2 5" id="KW-0145">Chemotaxis</keyword>
<dbReference type="HAMAP" id="MF_00099">
    <property type="entry name" value="CheB_chemtxs"/>
    <property type="match status" value="1"/>
</dbReference>
<dbReference type="EMBL" id="MIPT01000001">
    <property type="protein sequence ID" value="OHT20765.1"/>
    <property type="molecule type" value="Genomic_DNA"/>
</dbReference>
<evidence type="ECO:0000256" key="3">
    <source>
        <dbReference type="ARBA" id="ARBA00022801"/>
    </source>
</evidence>
<dbReference type="RefSeq" id="WP_070934212.1">
    <property type="nucleotide sequence ID" value="NZ_MIPT01000001.1"/>
</dbReference>
<evidence type="ECO:0000256" key="5">
    <source>
        <dbReference type="HAMAP-Rule" id="MF_00099"/>
    </source>
</evidence>
<name>A0A1S1HEX4_9SPHN</name>
<dbReference type="GO" id="GO:0006935">
    <property type="term" value="P:chemotaxis"/>
    <property type="evidence" value="ECO:0007669"/>
    <property type="project" value="UniProtKB-UniRule"/>
</dbReference>
<evidence type="ECO:0000256" key="4">
    <source>
        <dbReference type="ARBA" id="ARBA00048267"/>
    </source>
</evidence>
<dbReference type="Gene3D" id="3.40.50.2300">
    <property type="match status" value="1"/>
</dbReference>
<comment type="subcellular location">
    <subcellularLocation>
        <location evidence="5">Cytoplasm</location>
    </subcellularLocation>
</comment>
<dbReference type="Proteomes" id="UP000179467">
    <property type="component" value="Unassembled WGS sequence"/>
</dbReference>
<dbReference type="InterPro" id="IPR035909">
    <property type="entry name" value="CheB_C"/>
</dbReference>
<proteinExistence type="inferred from homology"/>
<dbReference type="SUPFAM" id="SSF52172">
    <property type="entry name" value="CheY-like"/>
    <property type="match status" value="1"/>
</dbReference>
<comment type="similarity">
    <text evidence="5">Belongs to the CheB family.</text>
</comment>
<evidence type="ECO:0000313" key="10">
    <source>
        <dbReference type="EMBL" id="OHT20765.1"/>
    </source>
</evidence>
<dbReference type="GO" id="GO:0000156">
    <property type="term" value="F:phosphorelay response regulator activity"/>
    <property type="evidence" value="ECO:0007669"/>
    <property type="project" value="InterPro"/>
</dbReference>
<comment type="PTM">
    <text evidence="5">Phosphorylated by CheA. Phosphorylation of the N-terminal regulatory domain activates the methylesterase activity.</text>
</comment>
<dbReference type="SUPFAM" id="SSF52738">
    <property type="entry name" value="Methylesterase CheB, C-terminal domain"/>
    <property type="match status" value="1"/>
</dbReference>
<dbReference type="InterPro" id="IPR008248">
    <property type="entry name" value="CheB-like"/>
</dbReference>
<comment type="caution">
    <text evidence="5 6">Lacks conserved residue(s) required for the propagation of feature annotation.</text>
</comment>
<dbReference type="EC" id="3.5.1.44" evidence="5"/>
<feature type="modified residue" description="4-aspartylphosphate" evidence="5 7">
    <location>
        <position position="56"/>
    </location>
</feature>
<keyword evidence="5 7" id="KW-0597">Phosphoprotein</keyword>
<dbReference type="InterPro" id="IPR000673">
    <property type="entry name" value="Sig_transdc_resp-reg_Me-estase"/>
</dbReference>
<dbReference type="PIRSF" id="PIRSF000876">
    <property type="entry name" value="RR_chemtxs_CheB"/>
    <property type="match status" value="1"/>
</dbReference>
<dbReference type="AlphaFoldDB" id="A0A1S1HEX4"/>
<keyword evidence="3 5" id="KW-0378">Hydrolase</keyword>
<dbReference type="SMART" id="SM00448">
    <property type="entry name" value="REC"/>
    <property type="match status" value="1"/>
</dbReference>
<dbReference type="Pfam" id="PF00072">
    <property type="entry name" value="Response_reg"/>
    <property type="match status" value="1"/>
</dbReference>
<comment type="domain">
    <text evidence="5">Contains a C-terminal catalytic domain, and an N-terminal region which modulates catalytic activity.</text>
</comment>
<accession>A0A1S1HEX4</accession>
<dbReference type="EC" id="3.1.1.61" evidence="5"/>
<dbReference type="InterPro" id="IPR001789">
    <property type="entry name" value="Sig_transdc_resp-reg_receiver"/>
</dbReference>
<feature type="active site" evidence="5">
    <location>
        <position position="285"/>
    </location>
</feature>
<dbReference type="CDD" id="cd17541">
    <property type="entry name" value="REC_CheB-like"/>
    <property type="match status" value="1"/>
</dbReference>
<dbReference type="Pfam" id="PF01339">
    <property type="entry name" value="CheB_methylest"/>
    <property type="match status" value="1"/>
</dbReference>
<keyword evidence="11" id="KW-1185">Reference proteome</keyword>